<feature type="compositionally biased region" description="Basic and acidic residues" evidence="1">
    <location>
        <begin position="160"/>
        <end position="179"/>
    </location>
</feature>
<name>Q7XI58_ORYSJ</name>
<evidence type="ECO:0000313" key="2">
    <source>
        <dbReference type="EMBL" id="BAC79892.1"/>
    </source>
</evidence>
<proteinExistence type="predicted"/>
<reference evidence="3" key="2">
    <citation type="journal article" date="2008" name="Nucleic Acids Res.">
        <title>The rice annotation project database (RAP-DB): 2008 update.</title>
        <authorList>
            <consortium name="The rice annotation project (RAP)"/>
        </authorList>
    </citation>
    <scope>GENOME REANNOTATION</scope>
    <source>
        <strain evidence="3">cv. Nipponbare</strain>
    </source>
</reference>
<feature type="compositionally biased region" description="Basic residues" evidence="1">
    <location>
        <begin position="42"/>
        <end position="65"/>
    </location>
</feature>
<evidence type="ECO:0000256" key="1">
    <source>
        <dbReference type="SAM" id="MobiDB-lite"/>
    </source>
</evidence>
<dbReference type="EMBL" id="AP004339">
    <property type="protein sequence ID" value="BAC79892.1"/>
    <property type="molecule type" value="Genomic_DNA"/>
</dbReference>
<organism evidence="2 3">
    <name type="scientific">Oryza sativa subsp. japonica</name>
    <name type="common">Rice</name>
    <dbReference type="NCBI Taxonomy" id="39947"/>
    <lineage>
        <taxon>Eukaryota</taxon>
        <taxon>Viridiplantae</taxon>
        <taxon>Streptophyta</taxon>
        <taxon>Embryophyta</taxon>
        <taxon>Tracheophyta</taxon>
        <taxon>Spermatophyta</taxon>
        <taxon>Magnoliopsida</taxon>
        <taxon>Liliopsida</taxon>
        <taxon>Poales</taxon>
        <taxon>Poaceae</taxon>
        <taxon>BOP clade</taxon>
        <taxon>Oryzoideae</taxon>
        <taxon>Oryzeae</taxon>
        <taxon>Oryzinae</taxon>
        <taxon>Oryza</taxon>
        <taxon>Oryza sativa</taxon>
    </lineage>
</organism>
<evidence type="ECO:0000313" key="3">
    <source>
        <dbReference type="Proteomes" id="UP000000763"/>
    </source>
</evidence>
<protein>
    <submittedName>
        <fullName evidence="2">Uncharacterized protein</fullName>
    </submittedName>
</protein>
<dbReference type="AlphaFoldDB" id="Q7XI58"/>
<dbReference type="Proteomes" id="UP000000763">
    <property type="component" value="Chromosome 7"/>
</dbReference>
<feature type="region of interest" description="Disordered" evidence="1">
    <location>
        <begin position="105"/>
        <end position="202"/>
    </location>
</feature>
<reference evidence="3" key="1">
    <citation type="journal article" date="2005" name="Nature">
        <title>The map-based sequence of the rice genome.</title>
        <authorList>
            <consortium name="International rice genome sequencing project (IRGSP)"/>
            <person name="Matsumoto T."/>
            <person name="Wu J."/>
            <person name="Kanamori H."/>
            <person name="Katayose Y."/>
            <person name="Fujisawa M."/>
            <person name="Namiki N."/>
            <person name="Mizuno H."/>
            <person name="Yamamoto K."/>
            <person name="Antonio B.A."/>
            <person name="Baba T."/>
            <person name="Sakata K."/>
            <person name="Nagamura Y."/>
            <person name="Aoki H."/>
            <person name="Arikawa K."/>
            <person name="Arita K."/>
            <person name="Bito T."/>
            <person name="Chiden Y."/>
            <person name="Fujitsuka N."/>
            <person name="Fukunaka R."/>
            <person name="Hamada M."/>
            <person name="Harada C."/>
            <person name="Hayashi A."/>
            <person name="Hijishita S."/>
            <person name="Honda M."/>
            <person name="Hosokawa S."/>
            <person name="Ichikawa Y."/>
            <person name="Idonuma A."/>
            <person name="Iijima M."/>
            <person name="Ikeda M."/>
            <person name="Ikeno M."/>
            <person name="Ito K."/>
            <person name="Ito S."/>
            <person name="Ito T."/>
            <person name="Ito Y."/>
            <person name="Ito Y."/>
            <person name="Iwabuchi A."/>
            <person name="Kamiya K."/>
            <person name="Karasawa W."/>
            <person name="Kurita K."/>
            <person name="Katagiri S."/>
            <person name="Kikuta A."/>
            <person name="Kobayashi H."/>
            <person name="Kobayashi N."/>
            <person name="Machita K."/>
            <person name="Maehara T."/>
            <person name="Masukawa M."/>
            <person name="Mizubayashi T."/>
            <person name="Mukai Y."/>
            <person name="Nagasaki H."/>
            <person name="Nagata Y."/>
            <person name="Naito S."/>
            <person name="Nakashima M."/>
            <person name="Nakama Y."/>
            <person name="Nakamichi Y."/>
            <person name="Nakamura M."/>
            <person name="Meguro A."/>
            <person name="Negishi M."/>
            <person name="Ohta I."/>
            <person name="Ohta T."/>
            <person name="Okamoto M."/>
            <person name="Ono N."/>
            <person name="Saji S."/>
            <person name="Sakaguchi M."/>
            <person name="Sakai K."/>
            <person name="Shibata M."/>
            <person name="Shimokawa T."/>
            <person name="Song J."/>
            <person name="Takazaki Y."/>
            <person name="Terasawa K."/>
            <person name="Tsugane M."/>
            <person name="Tsuji K."/>
            <person name="Ueda S."/>
            <person name="Waki K."/>
            <person name="Yamagata H."/>
            <person name="Yamamoto M."/>
            <person name="Yamamoto S."/>
            <person name="Yamane H."/>
            <person name="Yoshiki S."/>
            <person name="Yoshihara R."/>
            <person name="Yukawa K."/>
            <person name="Zhong H."/>
            <person name="Yano M."/>
            <person name="Yuan Q."/>
            <person name="Ouyang S."/>
            <person name="Liu J."/>
            <person name="Jones K.M."/>
            <person name="Gansberger K."/>
            <person name="Moffat K."/>
            <person name="Hill J."/>
            <person name="Bera J."/>
            <person name="Fadrosh D."/>
            <person name="Jin S."/>
            <person name="Johri S."/>
            <person name="Kim M."/>
            <person name="Overton L."/>
            <person name="Reardon M."/>
            <person name="Tsitrin T."/>
            <person name="Vuong H."/>
            <person name="Weaver B."/>
            <person name="Ciecko A."/>
            <person name="Tallon L."/>
            <person name="Jackson J."/>
            <person name="Pai G."/>
            <person name="Aken S.V."/>
            <person name="Utterback T."/>
            <person name="Reidmuller S."/>
            <person name="Feldblyum T."/>
            <person name="Hsiao J."/>
            <person name="Zismann V."/>
            <person name="Iobst S."/>
            <person name="de Vazeille A.R."/>
            <person name="Buell C.R."/>
            <person name="Ying K."/>
            <person name="Li Y."/>
            <person name="Lu T."/>
            <person name="Huang Y."/>
            <person name="Zhao Q."/>
            <person name="Feng Q."/>
            <person name="Zhang L."/>
            <person name="Zhu J."/>
            <person name="Weng Q."/>
            <person name="Mu J."/>
            <person name="Lu Y."/>
            <person name="Fan D."/>
            <person name="Liu Y."/>
            <person name="Guan J."/>
            <person name="Zhang Y."/>
            <person name="Yu S."/>
            <person name="Liu X."/>
            <person name="Zhang Y."/>
            <person name="Hong G."/>
            <person name="Han B."/>
            <person name="Choisne N."/>
            <person name="Demange N."/>
            <person name="Orjeda G."/>
            <person name="Samain S."/>
            <person name="Cattolico L."/>
            <person name="Pelletier E."/>
            <person name="Couloux A."/>
            <person name="Segurens B."/>
            <person name="Wincker P."/>
            <person name="D'Hont A."/>
            <person name="Scarpelli C."/>
            <person name="Weissenbach J."/>
            <person name="Salanoubat M."/>
            <person name="Quetier F."/>
            <person name="Yu Y."/>
            <person name="Kim H.R."/>
            <person name="Rambo T."/>
            <person name="Currie J."/>
            <person name="Collura K."/>
            <person name="Luo M."/>
            <person name="Yang T."/>
            <person name="Ammiraju J.S.S."/>
            <person name="Engler F."/>
            <person name="Soderlund C."/>
            <person name="Wing R.A."/>
            <person name="Palmer L.E."/>
            <person name="de la Bastide M."/>
            <person name="Spiegel L."/>
            <person name="Nascimento L."/>
            <person name="Zutavern T."/>
            <person name="O'Shaughnessy A."/>
            <person name="Dike S."/>
            <person name="Dedhia N."/>
            <person name="Preston R."/>
            <person name="Balija V."/>
            <person name="McCombie W.R."/>
            <person name="Chow T."/>
            <person name="Chen H."/>
            <person name="Chung M."/>
            <person name="Chen C."/>
            <person name="Shaw J."/>
            <person name="Wu H."/>
            <person name="Hsiao K."/>
            <person name="Chao Y."/>
            <person name="Chu M."/>
            <person name="Cheng C."/>
            <person name="Hour A."/>
            <person name="Lee P."/>
            <person name="Lin S."/>
            <person name="Lin Y."/>
            <person name="Liou J."/>
            <person name="Liu S."/>
            <person name="Hsing Y."/>
            <person name="Raghuvanshi S."/>
            <person name="Mohanty A."/>
            <person name="Bharti A.K."/>
            <person name="Gaur A."/>
            <person name="Gupta V."/>
            <person name="Kumar D."/>
            <person name="Ravi V."/>
            <person name="Vij S."/>
            <person name="Kapur A."/>
            <person name="Khurana P."/>
            <person name="Khurana P."/>
            <person name="Khurana J.P."/>
            <person name="Tyagi A.K."/>
            <person name="Gaikwad K."/>
            <person name="Singh A."/>
            <person name="Dalal V."/>
            <person name="Srivastava S."/>
            <person name="Dixit A."/>
            <person name="Pal A.K."/>
            <person name="Ghazi I.A."/>
            <person name="Yadav M."/>
            <person name="Pandit A."/>
            <person name="Bhargava A."/>
            <person name="Sureshbabu K."/>
            <person name="Batra K."/>
            <person name="Sharma T.R."/>
            <person name="Mohapatra T."/>
            <person name="Singh N.K."/>
            <person name="Messing J."/>
            <person name="Nelson A.B."/>
            <person name="Fuks G."/>
            <person name="Kavchok S."/>
            <person name="Keizer G."/>
            <person name="Linton E."/>
            <person name="Llaca V."/>
            <person name="Song R."/>
            <person name="Tanyolac B."/>
            <person name="Young S."/>
            <person name="Ho-Il K."/>
            <person name="Hahn J.H."/>
            <person name="Sangsakoo G."/>
            <person name="Vanavichit A."/>
            <person name="de Mattos Luiz.A.T."/>
            <person name="Zimmer P.D."/>
            <person name="Malone G."/>
            <person name="Dellagostin O."/>
            <person name="de Oliveira A.C."/>
            <person name="Bevan M."/>
            <person name="Bancroft I."/>
            <person name="Minx P."/>
            <person name="Cordum H."/>
            <person name="Wilson R."/>
            <person name="Cheng Z."/>
            <person name="Jin W."/>
            <person name="Jiang J."/>
            <person name="Leong S.A."/>
            <person name="Iwama H."/>
            <person name="Gojobori T."/>
            <person name="Itoh T."/>
            <person name="Niimura Y."/>
            <person name="Fujii Y."/>
            <person name="Habara T."/>
            <person name="Sakai H."/>
            <person name="Sato Y."/>
            <person name="Wilson G."/>
            <person name="Kumar K."/>
            <person name="McCouch S."/>
            <person name="Juretic N."/>
            <person name="Hoen D."/>
            <person name="Wright S."/>
            <person name="Bruskiewich R."/>
            <person name="Bureau T."/>
            <person name="Miyao A."/>
            <person name="Hirochika H."/>
            <person name="Nishikawa T."/>
            <person name="Kadowaki K."/>
            <person name="Sugiura M."/>
            <person name="Burr B."/>
            <person name="Sasaki T."/>
        </authorList>
    </citation>
    <scope>NUCLEOTIDE SEQUENCE [LARGE SCALE GENOMIC DNA]</scope>
    <source>
        <strain evidence="3">cv. Nipponbare</strain>
    </source>
</reference>
<feature type="compositionally biased region" description="Basic and acidic residues" evidence="1">
    <location>
        <begin position="77"/>
        <end position="87"/>
    </location>
</feature>
<sequence>MAMAWWSEGEWERERKRGRLGLIGGQCLFGNRPRAVKERAGARRSRPKRRQGGRRRRGEKGRKGRGKGDLPLATLGKEGRRERATRQWEEELCLQSLGACAVVAGPGRDDGDDGGGGLEGRGYRAVGSDGGGDWPVSHHGARAREATARGIQNSGAGLAGEREKGSGRVRERESGEREMALGLASAHAHARATHVRGEGEEG</sequence>
<accession>Q7XI58</accession>
<gene>
    <name evidence="2" type="primary">P0519E12.109</name>
</gene>
<feature type="region of interest" description="Disordered" evidence="1">
    <location>
        <begin position="33"/>
        <end position="87"/>
    </location>
</feature>